<dbReference type="RefSeq" id="WP_134238911.1">
    <property type="nucleotide sequence ID" value="NZ_CP155620.1"/>
</dbReference>
<dbReference type="GO" id="GO:0051224">
    <property type="term" value="P:negative regulation of protein transport"/>
    <property type="evidence" value="ECO:0007669"/>
    <property type="project" value="UniProtKB-UniRule"/>
</dbReference>
<dbReference type="Gene3D" id="3.30.70.920">
    <property type="match status" value="1"/>
</dbReference>
<dbReference type="HAMAP" id="MF_02200">
    <property type="entry name" value="NapD"/>
    <property type="match status" value="1"/>
</dbReference>
<sequence>MNLSSVLLRIKQEHQSEILQSIQKIKYCSVEICDQDKIIVVIESESLDDELKAYRQLEQLPKIISINMIFSYQDLDDIKINDNENIKLNDENQAENITYYGDIYRKY</sequence>
<comment type="function">
    <text evidence="1">Chaperone for NapA, the catalytic subunit of the periplasmic nitrate reductase. It binds directly and specifically to the twin-arginine signal peptide of NapA, preventing premature interaction with the Tat translocase and premature export.</text>
</comment>
<comment type="subunit">
    <text evidence="1">Interacts with the cytoplasmic NapA precursor.</text>
</comment>
<keyword evidence="1" id="KW-0963">Cytoplasm</keyword>
<accession>A0AAU7E620</accession>
<comment type="subcellular location">
    <subcellularLocation>
        <location evidence="1">Cytoplasm</location>
    </subcellularLocation>
</comment>
<evidence type="ECO:0000313" key="2">
    <source>
        <dbReference type="EMBL" id="XBJ28594.1"/>
    </source>
</evidence>
<evidence type="ECO:0000256" key="1">
    <source>
        <dbReference type="HAMAP-Rule" id="MF_02200"/>
    </source>
</evidence>
<name>A0AAU7E620_9BACT</name>
<gene>
    <name evidence="1" type="primary">napD</name>
    <name evidence="2" type="ORF">AAH949_05665</name>
</gene>
<protein>
    <recommendedName>
        <fullName evidence="1">Chaperone NapD</fullName>
    </recommendedName>
    <alternativeName>
        <fullName evidence="1">NapA signal peptide-binding chaperone NapD</fullName>
    </alternativeName>
</protein>
<dbReference type="EMBL" id="CP155620">
    <property type="protein sequence ID" value="XBJ28594.1"/>
    <property type="molecule type" value="Genomic_DNA"/>
</dbReference>
<keyword evidence="1" id="KW-0143">Chaperone</keyword>
<proteinExistence type="inferred from homology"/>
<dbReference type="Pfam" id="PF03927">
    <property type="entry name" value="NapD"/>
    <property type="match status" value="1"/>
</dbReference>
<dbReference type="AlphaFoldDB" id="A0AAU7E620"/>
<reference evidence="2" key="1">
    <citation type="submission" date="2024-05" db="EMBL/GenBank/DDBJ databases">
        <title>Campylobacter coli isolated from environmental waters in Slovenia.</title>
        <authorList>
            <person name="Zautner A.E."/>
            <person name="Bunk B."/>
            <person name="Riedel T."/>
            <person name="Sproeer C."/>
        </authorList>
    </citation>
    <scope>NUCLEOTIDE SEQUENCE</scope>
    <source>
        <strain evidence="2">CCS1377</strain>
    </source>
</reference>
<dbReference type="GO" id="GO:0005048">
    <property type="term" value="F:signal sequence binding"/>
    <property type="evidence" value="ECO:0007669"/>
    <property type="project" value="UniProtKB-UniRule"/>
</dbReference>
<organism evidence="2">
    <name type="scientific">Campylobacter sp. CCS1377</name>
    <dbReference type="NCBI Taxonomy" id="3158229"/>
    <lineage>
        <taxon>Bacteria</taxon>
        <taxon>Pseudomonadati</taxon>
        <taxon>Campylobacterota</taxon>
        <taxon>Epsilonproteobacteria</taxon>
        <taxon>Campylobacterales</taxon>
        <taxon>Campylobacteraceae</taxon>
        <taxon>Campylobacter</taxon>
    </lineage>
</organism>
<comment type="similarity">
    <text evidence="1">Belongs to the NapD family.</text>
</comment>
<dbReference type="GO" id="GO:0005737">
    <property type="term" value="C:cytoplasm"/>
    <property type="evidence" value="ECO:0007669"/>
    <property type="project" value="UniProtKB-SubCell"/>
</dbReference>
<dbReference type="InterPro" id="IPR005623">
    <property type="entry name" value="Chaperone_NapD_NO3_reduct"/>
</dbReference>